<dbReference type="Gene3D" id="3.80.10.10">
    <property type="entry name" value="Ribonuclease Inhibitor"/>
    <property type="match status" value="1"/>
</dbReference>
<dbReference type="EMBL" id="KI630206">
    <property type="protein sequence ID" value="EYU44912.1"/>
    <property type="molecule type" value="Genomic_DNA"/>
</dbReference>
<dbReference type="Pfam" id="PF00646">
    <property type="entry name" value="F-box"/>
    <property type="match status" value="1"/>
</dbReference>
<gene>
    <name evidence="4" type="ORF">MIMGU_mgv1a023424mg</name>
</gene>
<dbReference type="SUPFAM" id="SSF52058">
    <property type="entry name" value="L domain-like"/>
    <property type="match status" value="1"/>
</dbReference>
<dbReference type="InterPro" id="IPR032675">
    <property type="entry name" value="LRR_dom_sf"/>
</dbReference>
<feature type="region of interest" description="Disordered" evidence="1">
    <location>
        <begin position="1"/>
        <end position="20"/>
    </location>
</feature>
<dbReference type="Pfam" id="PF24758">
    <property type="entry name" value="LRR_At5g56370"/>
    <property type="match status" value="1"/>
</dbReference>
<reference evidence="4 5" key="1">
    <citation type="journal article" date="2013" name="Proc. Natl. Acad. Sci. U.S.A.">
        <title>Fine-scale variation in meiotic recombination in Mimulus inferred from population shotgun sequencing.</title>
        <authorList>
            <person name="Hellsten U."/>
            <person name="Wright K.M."/>
            <person name="Jenkins J."/>
            <person name="Shu S."/>
            <person name="Yuan Y."/>
            <person name="Wessler S.R."/>
            <person name="Schmutz J."/>
            <person name="Willis J.H."/>
            <person name="Rokhsar D.S."/>
        </authorList>
    </citation>
    <scope>NUCLEOTIDE SEQUENCE [LARGE SCALE GENOMIC DNA]</scope>
    <source>
        <strain evidence="5">cv. DUN x IM62</strain>
    </source>
</reference>
<accession>A0A022RWK3</accession>
<dbReference type="InterPro" id="IPR001810">
    <property type="entry name" value="F-box_dom"/>
</dbReference>
<dbReference type="PANTHER" id="PTHR31900">
    <property type="entry name" value="F-BOX/RNI SUPERFAMILY PROTEIN-RELATED"/>
    <property type="match status" value="1"/>
</dbReference>
<dbReference type="STRING" id="4155.A0A022RWK3"/>
<sequence>MEIAEEHSRRRHKRSNGEQNNAVSVDRLSDLPDSVICHILSFLPTKFSVRTSILGQRWRFLWTYAPNLLFHNENPGTVDRVLSLHKLQDINTFRLTEWNDCNLYEIGAWITVAVQRNVRNVHIDLNFHVDLPRCLFTCKTLVDLSIEFYGAVPDVGIAVYLPRLKKLRLIHVDYEGDESLPHLISGCPVLEELLIHLFAGYYPFKISSPTVKRLTINFHSDGEGSDNHEYYDRLEIDTPGLVYLRLIDCANQHIKSWALDSLTEADIHICNDFKPRDDFRYYRSVVDFFDRLHNVKCLKLNLSCCTEIIDSVFTTWEINSFQSLTNLELITDCCFLSEFLENADNLEILILSKVC</sequence>
<dbReference type="Gene3D" id="1.20.1280.50">
    <property type="match status" value="1"/>
</dbReference>
<dbReference type="eggNOG" id="ENOG502RYTW">
    <property type="taxonomic scope" value="Eukaryota"/>
</dbReference>
<evidence type="ECO:0000313" key="4">
    <source>
        <dbReference type="EMBL" id="EYU44912.1"/>
    </source>
</evidence>
<dbReference type="AlphaFoldDB" id="A0A022RWK3"/>
<feature type="domain" description="F-box" evidence="2">
    <location>
        <begin position="28"/>
        <end position="63"/>
    </location>
</feature>
<keyword evidence="5" id="KW-1185">Reference proteome</keyword>
<dbReference type="PANTHER" id="PTHR31900:SF34">
    <property type="entry name" value="EMB|CAB62440.1-RELATED"/>
    <property type="match status" value="1"/>
</dbReference>
<organism evidence="4 5">
    <name type="scientific">Erythranthe guttata</name>
    <name type="common">Yellow monkey flower</name>
    <name type="synonym">Mimulus guttatus</name>
    <dbReference type="NCBI Taxonomy" id="4155"/>
    <lineage>
        <taxon>Eukaryota</taxon>
        <taxon>Viridiplantae</taxon>
        <taxon>Streptophyta</taxon>
        <taxon>Embryophyta</taxon>
        <taxon>Tracheophyta</taxon>
        <taxon>Spermatophyta</taxon>
        <taxon>Magnoliopsida</taxon>
        <taxon>eudicotyledons</taxon>
        <taxon>Gunneridae</taxon>
        <taxon>Pentapetalae</taxon>
        <taxon>asterids</taxon>
        <taxon>lamiids</taxon>
        <taxon>Lamiales</taxon>
        <taxon>Phrymaceae</taxon>
        <taxon>Erythranthe</taxon>
    </lineage>
</organism>
<evidence type="ECO:0000313" key="5">
    <source>
        <dbReference type="Proteomes" id="UP000030748"/>
    </source>
</evidence>
<proteinExistence type="predicted"/>
<evidence type="ECO:0000256" key="1">
    <source>
        <dbReference type="SAM" id="MobiDB-lite"/>
    </source>
</evidence>
<dbReference type="CDD" id="cd22160">
    <property type="entry name" value="F-box_AtFBL13-like"/>
    <property type="match status" value="1"/>
</dbReference>
<dbReference type="SUPFAM" id="SSF81383">
    <property type="entry name" value="F-box domain"/>
    <property type="match status" value="1"/>
</dbReference>
<evidence type="ECO:0000259" key="2">
    <source>
        <dbReference type="Pfam" id="PF00646"/>
    </source>
</evidence>
<name>A0A022RWK3_ERYGU</name>
<dbReference type="InterPro" id="IPR053781">
    <property type="entry name" value="F-box_AtFBL13-like"/>
</dbReference>
<evidence type="ECO:0000259" key="3">
    <source>
        <dbReference type="Pfam" id="PF24758"/>
    </source>
</evidence>
<feature type="domain" description="F-box/LRR-repeat protein 15/At3g58940/PEG3-like LRR" evidence="3">
    <location>
        <begin position="108"/>
        <end position="217"/>
    </location>
</feature>
<dbReference type="InterPro" id="IPR055411">
    <property type="entry name" value="LRR_FXL15/At3g58940/PEG3-like"/>
</dbReference>
<evidence type="ECO:0008006" key="6">
    <source>
        <dbReference type="Google" id="ProtNLM"/>
    </source>
</evidence>
<dbReference type="Proteomes" id="UP000030748">
    <property type="component" value="Unassembled WGS sequence"/>
</dbReference>
<dbReference type="InterPro" id="IPR036047">
    <property type="entry name" value="F-box-like_dom_sf"/>
</dbReference>
<dbReference type="InterPro" id="IPR050232">
    <property type="entry name" value="FBL13/AtMIF1-like"/>
</dbReference>
<protein>
    <recommendedName>
        <fullName evidence="6">F-box domain-containing protein</fullName>
    </recommendedName>
</protein>